<keyword evidence="2" id="KW-0472">Membrane</keyword>
<feature type="transmembrane region" description="Helical" evidence="2">
    <location>
        <begin position="82"/>
        <end position="106"/>
    </location>
</feature>
<feature type="transmembrane region" description="Helical" evidence="2">
    <location>
        <begin position="140"/>
        <end position="157"/>
    </location>
</feature>
<protein>
    <submittedName>
        <fullName evidence="3">Uncharacterized protein</fullName>
    </submittedName>
</protein>
<name>A0A849AH06_9ACTN</name>
<feature type="compositionally biased region" description="Pro residues" evidence="1">
    <location>
        <begin position="485"/>
        <end position="495"/>
    </location>
</feature>
<feature type="transmembrane region" description="Helical" evidence="2">
    <location>
        <begin position="385"/>
        <end position="404"/>
    </location>
</feature>
<evidence type="ECO:0000313" key="4">
    <source>
        <dbReference type="Proteomes" id="UP000562984"/>
    </source>
</evidence>
<feature type="transmembrane region" description="Helical" evidence="2">
    <location>
        <begin position="237"/>
        <end position="257"/>
    </location>
</feature>
<evidence type="ECO:0000256" key="2">
    <source>
        <dbReference type="SAM" id="Phobius"/>
    </source>
</evidence>
<reference evidence="3 4" key="1">
    <citation type="submission" date="2020-05" db="EMBL/GenBank/DDBJ databases">
        <title>Nakamurella sp. DB0629 isolated from air conditioner.</title>
        <authorList>
            <person name="Kim D.H."/>
            <person name="Kim D.-U."/>
        </authorList>
    </citation>
    <scope>NUCLEOTIDE SEQUENCE [LARGE SCALE GENOMIC DNA]</scope>
    <source>
        <strain evidence="3 4">DB0629</strain>
    </source>
</reference>
<comment type="caution">
    <text evidence="3">The sequence shown here is derived from an EMBL/GenBank/DDBJ whole genome shotgun (WGS) entry which is preliminary data.</text>
</comment>
<organism evidence="3 4">
    <name type="scientific">Nakamurella aerolata</name>
    <dbReference type="NCBI Taxonomy" id="1656892"/>
    <lineage>
        <taxon>Bacteria</taxon>
        <taxon>Bacillati</taxon>
        <taxon>Actinomycetota</taxon>
        <taxon>Actinomycetes</taxon>
        <taxon>Nakamurellales</taxon>
        <taxon>Nakamurellaceae</taxon>
        <taxon>Nakamurella</taxon>
    </lineage>
</organism>
<dbReference type="Proteomes" id="UP000562984">
    <property type="component" value="Unassembled WGS sequence"/>
</dbReference>
<sequence length="495" mass="52933">MSSAGAAKGSAPARPRHAGNQPGVGKPRPLRHAVLDALSVPWNTLRCLGRHFPTLFVIALAGQLAHDRLIDLAVWVSRAGGIFGQLVLVLAPLSVLTSYVLILRVIRPSLPTVRELTSTRPDGALPTARRFRLRRLVTELDELGALLIPFLVVYSTAGQLRNDAIAFNLGVTNDVADNLMVHVNDADVSAAQATASADQVARTLGSDTNIWLWVLIVTAFAVRTALPWLIKNVRWGLLGFVAAYAEALWMVSAAPLLNGLRSHATDWVTGRKIVAWTQQTMHSFTDLLGPLTGVANTVITVLGKLIGSAGTLLLVPLAWLSIGAVVFGQLIDAGPRTERTNWMTRARLRFNRRMSSLDQRAQRAAGELTSGLSGRFGQIVTGVRTIIGSGGVAMVLFCMLFQAAQLAGGGLWMLERAIIGPQEPSVWIALGDTGGPLRTLNNTLVTMLLLCLVGAGTDRALHGRLLRRRAEQAAPTSAESTDQHPPAPPTTQPAG</sequence>
<feature type="compositionally biased region" description="Low complexity" evidence="1">
    <location>
        <begin position="1"/>
        <end position="13"/>
    </location>
</feature>
<dbReference type="RefSeq" id="WP_171199816.1">
    <property type="nucleotide sequence ID" value="NZ_JABEND010000005.1"/>
</dbReference>
<feature type="region of interest" description="Disordered" evidence="1">
    <location>
        <begin position="1"/>
        <end position="27"/>
    </location>
</feature>
<dbReference type="EMBL" id="JABEND010000005">
    <property type="protein sequence ID" value="NNG36132.1"/>
    <property type="molecule type" value="Genomic_DNA"/>
</dbReference>
<feature type="region of interest" description="Disordered" evidence="1">
    <location>
        <begin position="469"/>
        <end position="495"/>
    </location>
</feature>
<evidence type="ECO:0000256" key="1">
    <source>
        <dbReference type="SAM" id="MobiDB-lite"/>
    </source>
</evidence>
<proteinExistence type="predicted"/>
<gene>
    <name evidence="3" type="ORF">HKD39_10470</name>
</gene>
<keyword evidence="2" id="KW-1133">Transmembrane helix</keyword>
<dbReference type="AlphaFoldDB" id="A0A849AH06"/>
<feature type="transmembrane region" description="Helical" evidence="2">
    <location>
        <begin position="312"/>
        <end position="331"/>
    </location>
</feature>
<keyword evidence="4" id="KW-1185">Reference proteome</keyword>
<accession>A0A849AH06</accession>
<feature type="transmembrane region" description="Helical" evidence="2">
    <location>
        <begin position="210"/>
        <end position="230"/>
    </location>
</feature>
<evidence type="ECO:0000313" key="3">
    <source>
        <dbReference type="EMBL" id="NNG36132.1"/>
    </source>
</evidence>
<keyword evidence="2" id="KW-0812">Transmembrane</keyword>